<dbReference type="InterPro" id="IPR039391">
    <property type="entry name" value="Phytocyanin-like"/>
</dbReference>
<dbReference type="PANTHER" id="PTHR33021">
    <property type="entry name" value="BLUE COPPER PROTEIN"/>
    <property type="match status" value="1"/>
</dbReference>
<dbReference type="Proteomes" id="UP001177140">
    <property type="component" value="Unassembled WGS sequence"/>
</dbReference>
<evidence type="ECO:0000256" key="1">
    <source>
        <dbReference type="SAM" id="MobiDB-lite"/>
    </source>
</evidence>
<dbReference type="EMBL" id="JAJJMA010203235">
    <property type="protein sequence ID" value="MCL7039617.1"/>
    <property type="molecule type" value="Genomic_DNA"/>
</dbReference>
<evidence type="ECO:0000313" key="5">
    <source>
        <dbReference type="Proteomes" id="UP001177140"/>
    </source>
</evidence>
<proteinExistence type="predicted"/>
<dbReference type="Gene3D" id="2.60.40.420">
    <property type="entry name" value="Cupredoxins - blue copper proteins"/>
    <property type="match status" value="1"/>
</dbReference>
<dbReference type="Pfam" id="PF02298">
    <property type="entry name" value="Cu_bind_like"/>
    <property type="match status" value="1"/>
</dbReference>
<name>A0AA41VE46_PAPNU</name>
<evidence type="ECO:0000313" key="4">
    <source>
        <dbReference type="EMBL" id="MCL7039617.1"/>
    </source>
</evidence>
<reference evidence="4" key="1">
    <citation type="submission" date="2022-03" db="EMBL/GenBank/DDBJ databases">
        <title>A functionally conserved STORR gene fusion in Papaver species that diverged 16.8 million years ago.</title>
        <authorList>
            <person name="Catania T."/>
        </authorList>
    </citation>
    <scope>NUCLEOTIDE SEQUENCE</scope>
    <source>
        <strain evidence="4">S-191538</strain>
    </source>
</reference>
<dbReference type="PROSITE" id="PS51485">
    <property type="entry name" value="PHYTOCYANIN"/>
    <property type="match status" value="1"/>
</dbReference>
<organism evidence="4 5">
    <name type="scientific">Papaver nudicaule</name>
    <name type="common">Iceland poppy</name>
    <dbReference type="NCBI Taxonomy" id="74823"/>
    <lineage>
        <taxon>Eukaryota</taxon>
        <taxon>Viridiplantae</taxon>
        <taxon>Streptophyta</taxon>
        <taxon>Embryophyta</taxon>
        <taxon>Tracheophyta</taxon>
        <taxon>Spermatophyta</taxon>
        <taxon>Magnoliopsida</taxon>
        <taxon>Ranunculales</taxon>
        <taxon>Papaveraceae</taxon>
        <taxon>Papaveroideae</taxon>
        <taxon>Papaver</taxon>
    </lineage>
</organism>
<dbReference type="GO" id="GO:0009055">
    <property type="term" value="F:electron transfer activity"/>
    <property type="evidence" value="ECO:0007669"/>
    <property type="project" value="InterPro"/>
</dbReference>
<protein>
    <recommendedName>
        <fullName evidence="3">Phytocyanin domain-containing protein</fullName>
    </recommendedName>
</protein>
<dbReference type="PANTHER" id="PTHR33021:SF231">
    <property type="entry name" value="EARLY NODULIN-LIKE PROTEIN 17"/>
    <property type="match status" value="1"/>
</dbReference>
<comment type="caution">
    <text evidence="4">The sequence shown here is derived from an EMBL/GenBank/DDBJ whole genome shotgun (WGS) entry which is preliminary data.</text>
</comment>
<keyword evidence="2" id="KW-0732">Signal</keyword>
<dbReference type="InterPro" id="IPR027302">
    <property type="entry name" value="Gln_synth_N_conserv_site"/>
</dbReference>
<gene>
    <name evidence="4" type="ORF">MKW94_021550</name>
</gene>
<dbReference type="SUPFAM" id="SSF49503">
    <property type="entry name" value="Cupredoxins"/>
    <property type="match status" value="1"/>
</dbReference>
<dbReference type="InterPro" id="IPR008972">
    <property type="entry name" value="Cupredoxin"/>
</dbReference>
<evidence type="ECO:0000256" key="2">
    <source>
        <dbReference type="SAM" id="SignalP"/>
    </source>
</evidence>
<dbReference type="GO" id="GO:0005886">
    <property type="term" value="C:plasma membrane"/>
    <property type="evidence" value="ECO:0007669"/>
    <property type="project" value="TreeGrafter"/>
</dbReference>
<dbReference type="AlphaFoldDB" id="A0AA41VE46"/>
<dbReference type="PROSITE" id="PS00180">
    <property type="entry name" value="GLNA_1"/>
    <property type="match status" value="1"/>
</dbReference>
<accession>A0AA41VE46</accession>
<dbReference type="InterPro" id="IPR003245">
    <property type="entry name" value="Phytocyanin_dom"/>
</dbReference>
<sequence length="130" mass="14289">MNWCGVFLVLLILPYYGVSATRWMVGGDSGWVNGVNFSDWSENITFLKNDRLIFVYYNTLENSVLEVNKSAYESCDSTFATNWTGGSGRDIVPLDETLCGPVSDPSKLPKLNYDGSSTGQAPGEDSEVIL</sequence>
<feature type="domain" description="Phytocyanin" evidence="3">
    <location>
        <begin position="21"/>
        <end position="130"/>
    </location>
</feature>
<keyword evidence="5" id="KW-1185">Reference proteome</keyword>
<feature type="chain" id="PRO_5041369265" description="Phytocyanin domain-containing protein" evidence="2">
    <location>
        <begin position="21"/>
        <end position="130"/>
    </location>
</feature>
<feature type="non-terminal residue" evidence="4">
    <location>
        <position position="130"/>
    </location>
</feature>
<feature type="region of interest" description="Disordered" evidence="1">
    <location>
        <begin position="104"/>
        <end position="130"/>
    </location>
</feature>
<feature type="signal peptide" evidence="2">
    <location>
        <begin position="1"/>
        <end position="20"/>
    </location>
</feature>
<evidence type="ECO:0000259" key="3">
    <source>
        <dbReference type="PROSITE" id="PS51485"/>
    </source>
</evidence>